<keyword evidence="2" id="KW-0732">Signal</keyword>
<dbReference type="PROSITE" id="PS51257">
    <property type="entry name" value="PROKAR_LIPOPROTEIN"/>
    <property type="match status" value="1"/>
</dbReference>
<dbReference type="KEGG" id="taer:GT409_04360"/>
<sequence length="649" mass="70662">MRRFIFSVLCQVSAVSLSCFAAAGLTLDGLFMDNMVLQRGKPLPVFGTAEPGAEITVEFAGQKKSGVTSALGEWQVVLDPMKASSTGCLLRVSSFEFQVSLSNLLVGDVWLCGGQSNMDTPVRNYPFLAKELEGVSNDRLRLFNVDFNAAKTPQEDVSGEGIYKTWLVADESSVPVFSAVGICFGLRLQRESGVPIGVIESAVGGSEVSPWMSATALEAMGQSALQAPSDRGVPPRSQPSVLYNGMIHALCRLPIKGVIWYQGESNASQPSIVRYDQLFEGLIASWRDVFGDSDLPFYFVQLAPYGRVHWDRSGESWAWVREAQEKTLSLPYTGRVVITDLGEYSDIHPMDKKPVGERLADLALRDMGLLDTPGFPKVGKYRIAGPRVQLDFSNVGKGLKTVRVAMNQNKGLAPGTDPEACVVDTDTLSGFEMCGADHLFVPASAAIVGADTVEVWSDDVANPVAVRYGWANFPLCNLANSAGLPASPFRTDDFPMPVFKAPFLDSAAADSMPVGAIACSVMEKPDESLMKPERIAGREALRMSHVATVLRMAYYHAGDAALRNGQRLKQCIVVNYLDDGPGAIEFTYDAVSKPWKSAGLVEMKGSGQWRQFRVWLDDARFSGRCNGADFRLQAFRDVYIGDVYTEPVE</sequence>
<evidence type="ECO:0000313" key="4">
    <source>
        <dbReference type="EMBL" id="QHI68710.1"/>
    </source>
</evidence>
<evidence type="ECO:0000259" key="3">
    <source>
        <dbReference type="Pfam" id="PF03629"/>
    </source>
</evidence>
<protein>
    <recommendedName>
        <fullName evidence="3">Sialate O-acetylesterase domain-containing protein</fullName>
    </recommendedName>
</protein>
<dbReference type="InterPro" id="IPR036514">
    <property type="entry name" value="SGNH_hydro_sf"/>
</dbReference>
<reference evidence="4 5" key="1">
    <citation type="submission" date="2020-01" db="EMBL/GenBank/DDBJ databases">
        <title>Ponticoccus aerotolerans gen. nov., sp. nov., an anaerobic bacterium and proposal of Ponticoccusceae fam. nov., Ponticoccusles ord. nov. and Ponticoccuse classis nov. in the phylum Kiritimatiellaeota.</title>
        <authorList>
            <person name="Zhou L.Y."/>
            <person name="Du Z.J."/>
        </authorList>
    </citation>
    <scope>NUCLEOTIDE SEQUENCE [LARGE SCALE GENOMIC DNA]</scope>
    <source>
        <strain evidence="4 5">S-5007</strain>
    </source>
</reference>
<dbReference type="SUPFAM" id="SSF52266">
    <property type="entry name" value="SGNH hydrolase"/>
    <property type="match status" value="1"/>
</dbReference>
<dbReference type="RefSeq" id="WP_160627298.1">
    <property type="nucleotide sequence ID" value="NZ_CP047593.1"/>
</dbReference>
<evidence type="ECO:0000313" key="5">
    <source>
        <dbReference type="Proteomes" id="UP000464954"/>
    </source>
</evidence>
<feature type="chain" id="PRO_5026902593" description="Sialate O-acetylesterase domain-containing protein" evidence="2">
    <location>
        <begin position="22"/>
        <end position="649"/>
    </location>
</feature>
<evidence type="ECO:0000256" key="2">
    <source>
        <dbReference type="SAM" id="SignalP"/>
    </source>
</evidence>
<dbReference type="PANTHER" id="PTHR22901:SF0">
    <property type="entry name" value="SIALATE O-ACETYLESTERASE"/>
    <property type="match status" value="1"/>
</dbReference>
<dbReference type="Gene3D" id="3.40.50.1110">
    <property type="entry name" value="SGNH hydrolase"/>
    <property type="match status" value="1"/>
</dbReference>
<dbReference type="GO" id="GO:0005975">
    <property type="term" value="P:carbohydrate metabolic process"/>
    <property type="evidence" value="ECO:0007669"/>
    <property type="project" value="TreeGrafter"/>
</dbReference>
<dbReference type="Pfam" id="PF03629">
    <property type="entry name" value="SASA"/>
    <property type="match status" value="1"/>
</dbReference>
<feature type="signal peptide" evidence="2">
    <location>
        <begin position="1"/>
        <end position="21"/>
    </location>
</feature>
<name>A0A6P1M2A2_9BACT</name>
<feature type="domain" description="Sialate O-acetylesterase" evidence="3">
    <location>
        <begin position="107"/>
        <end position="362"/>
    </location>
</feature>
<dbReference type="GO" id="GO:0001681">
    <property type="term" value="F:sialate O-acetylesterase activity"/>
    <property type="evidence" value="ECO:0007669"/>
    <property type="project" value="InterPro"/>
</dbReference>
<dbReference type="PANTHER" id="PTHR22901">
    <property type="entry name" value="SIALATE O-ACETYLESTERASE"/>
    <property type="match status" value="1"/>
</dbReference>
<accession>A0A6P1M2A2</accession>
<dbReference type="AlphaFoldDB" id="A0A6P1M2A2"/>
<dbReference type="Proteomes" id="UP000464954">
    <property type="component" value="Chromosome"/>
</dbReference>
<keyword evidence="1" id="KW-0378">Hydrolase</keyword>
<proteinExistence type="predicted"/>
<dbReference type="InterPro" id="IPR039329">
    <property type="entry name" value="SIAE"/>
</dbReference>
<keyword evidence="5" id="KW-1185">Reference proteome</keyword>
<gene>
    <name evidence="4" type="ORF">GT409_04360</name>
</gene>
<organism evidence="4 5">
    <name type="scientific">Tichowtungia aerotolerans</name>
    <dbReference type="NCBI Taxonomy" id="2697043"/>
    <lineage>
        <taxon>Bacteria</taxon>
        <taxon>Pseudomonadati</taxon>
        <taxon>Kiritimatiellota</taxon>
        <taxon>Tichowtungiia</taxon>
        <taxon>Tichowtungiales</taxon>
        <taxon>Tichowtungiaceae</taxon>
        <taxon>Tichowtungia</taxon>
    </lineage>
</organism>
<dbReference type="EMBL" id="CP047593">
    <property type="protein sequence ID" value="QHI68710.1"/>
    <property type="molecule type" value="Genomic_DNA"/>
</dbReference>
<dbReference type="InterPro" id="IPR005181">
    <property type="entry name" value="SASA"/>
</dbReference>
<evidence type="ECO:0000256" key="1">
    <source>
        <dbReference type="ARBA" id="ARBA00022801"/>
    </source>
</evidence>